<accession>A0A382GGR5</accession>
<proteinExistence type="predicted"/>
<feature type="region of interest" description="Disordered" evidence="1">
    <location>
        <begin position="37"/>
        <end position="62"/>
    </location>
</feature>
<dbReference type="EMBL" id="UINC01055456">
    <property type="protein sequence ID" value="SVB74348.1"/>
    <property type="molecule type" value="Genomic_DNA"/>
</dbReference>
<sequence length="62" mass="7034">MAAHKLTSLLCRVGRSVSALAGLFVQQLPSLFARTRCPKQRHSGSTYRTKHERHQDRARMSV</sequence>
<dbReference type="AlphaFoldDB" id="A0A382GGR5"/>
<protein>
    <submittedName>
        <fullName evidence="2">Uncharacterized protein</fullName>
    </submittedName>
</protein>
<feature type="compositionally biased region" description="Basic residues" evidence="1">
    <location>
        <begin position="37"/>
        <end position="52"/>
    </location>
</feature>
<name>A0A382GGR5_9ZZZZ</name>
<reference evidence="2" key="1">
    <citation type="submission" date="2018-05" db="EMBL/GenBank/DDBJ databases">
        <authorList>
            <person name="Lanie J.A."/>
            <person name="Ng W.-L."/>
            <person name="Kazmierczak K.M."/>
            <person name="Andrzejewski T.M."/>
            <person name="Davidsen T.M."/>
            <person name="Wayne K.J."/>
            <person name="Tettelin H."/>
            <person name="Glass J.I."/>
            <person name="Rusch D."/>
            <person name="Podicherti R."/>
            <person name="Tsui H.-C.T."/>
            <person name="Winkler M.E."/>
        </authorList>
    </citation>
    <scope>NUCLEOTIDE SEQUENCE</scope>
</reference>
<evidence type="ECO:0000313" key="2">
    <source>
        <dbReference type="EMBL" id="SVB74348.1"/>
    </source>
</evidence>
<gene>
    <name evidence="2" type="ORF">METZ01_LOCUS227202</name>
</gene>
<organism evidence="2">
    <name type="scientific">marine metagenome</name>
    <dbReference type="NCBI Taxonomy" id="408172"/>
    <lineage>
        <taxon>unclassified sequences</taxon>
        <taxon>metagenomes</taxon>
        <taxon>ecological metagenomes</taxon>
    </lineage>
</organism>
<feature type="compositionally biased region" description="Basic and acidic residues" evidence="1">
    <location>
        <begin position="53"/>
        <end position="62"/>
    </location>
</feature>
<evidence type="ECO:0000256" key="1">
    <source>
        <dbReference type="SAM" id="MobiDB-lite"/>
    </source>
</evidence>